<dbReference type="Pfam" id="PF12840">
    <property type="entry name" value="HTH_20"/>
    <property type="match status" value="1"/>
</dbReference>
<dbReference type="SUPFAM" id="SSF46785">
    <property type="entry name" value="Winged helix' DNA-binding domain"/>
    <property type="match status" value="1"/>
</dbReference>
<reference evidence="2 3" key="1">
    <citation type="submission" date="2015-11" db="EMBL/GenBank/DDBJ databases">
        <title>Ensifer anhuiense sp. nov., an effective nitrogen fixation bacterium with Glycine soja.</title>
        <authorList>
            <person name="Yan H."/>
            <person name="Chen W."/>
        </authorList>
    </citation>
    <scope>NUCLEOTIDE SEQUENCE [LARGE SCALE GENOMIC DNA]</scope>
    <source>
        <strain evidence="2 3">LMG 7837</strain>
    </source>
</reference>
<dbReference type="SMART" id="SM00418">
    <property type="entry name" value="HTH_ARSR"/>
    <property type="match status" value="1"/>
</dbReference>
<organism evidence="2 3">
    <name type="scientific">Sinorhizobium saheli</name>
    <dbReference type="NCBI Taxonomy" id="36856"/>
    <lineage>
        <taxon>Bacteria</taxon>
        <taxon>Pseudomonadati</taxon>
        <taxon>Pseudomonadota</taxon>
        <taxon>Alphaproteobacteria</taxon>
        <taxon>Hyphomicrobiales</taxon>
        <taxon>Rhizobiaceae</taxon>
        <taxon>Sinorhizobium/Ensifer group</taxon>
        <taxon>Sinorhizobium</taxon>
    </lineage>
</organism>
<dbReference type="PRINTS" id="PR00778">
    <property type="entry name" value="HTHARSR"/>
</dbReference>
<dbReference type="InterPro" id="IPR011991">
    <property type="entry name" value="ArsR-like_HTH"/>
</dbReference>
<dbReference type="InterPro" id="IPR036390">
    <property type="entry name" value="WH_DNA-bd_sf"/>
</dbReference>
<dbReference type="GO" id="GO:0003700">
    <property type="term" value="F:DNA-binding transcription factor activity"/>
    <property type="evidence" value="ECO:0007669"/>
    <property type="project" value="InterPro"/>
</dbReference>
<evidence type="ECO:0000313" key="3">
    <source>
        <dbReference type="Proteomes" id="UP000078507"/>
    </source>
</evidence>
<comment type="caution">
    <text evidence="2">The sequence shown here is derived from an EMBL/GenBank/DDBJ whole genome shotgun (WGS) entry which is preliminary data.</text>
</comment>
<name>A0A178YB21_SINSA</name>
<dbReference type="RefSeq" id="WP_066874605.1">
    <property type="nucleotide sequence ID" value="NZ_LNQB01000073.1"/>
</dbReference>
<dbReference type="CDD" id="cd00090">
    <property type="entry name" value="HTH_ARSR"/>
    <property type="match status" value="1"/>
</dbReference>
<sequence>MSIDSKDDAVFKALASGLRRQMLDALKESPQTTGMLCERFAGLDRCTVMQHLKVLEEAGLVLVRREGRERWNHLNALPIQAIHDRWISRYAGHAMSVLTALQQRLDEPQD</sequence>
<dbReference type="InterPro" id="IPR001845">
    <property type="entry name" value="HTH_ArsR_DNA-bd_dom"/>
</dbReference>
<dbReference type="PANTHER" id="PTHR38600">
    <property type="entry name" value="TRANSCRIPTIONAL REGULATORY PROTEIN"/>
    <property type="match status" value="1"/>
</dbReference>
<dbReference type="Proteomes" id="UP000078507">
    <property type="component" value="Unassembled WGS sequence"/>
</dbReference>
<dbReference type="STRING" id="36856.ATB98_17355"/>
<feature type="domain" description="HTH arsR-type" evidence="1">
    <location>
        <begin position="9"/>
        <end position="83"/>
    </location>
</feature>
<dbReference type="InterPro" id="IPR036388">
    <property type="entry name" value="WH-like_DNA-bd_sf"/>
</dbReference>
<keyword evidence="3" id="KW-1185">Reference proteome</keyword>
<dbReference type="PANTHER" id="PTHR38600:SF1">
    <property type="entry name" value="TRANSCRIPTIONAL REGULATORY PROTEIN"/>
    <property type="match status" value="1"/>
</dbReference>
<gene>
    <name evidence="2" type="ORF">ATB98_17355</name>
</gene>
<proteinExistence type="predicted"/>
<dbReference type="Gene3D" id="1.10.10.10">
    <property type="entry name" value="Winged helix-like DNA-binding domain superfamily/Winged helix DNA-binding domain"/>
    <property type="match status" value="1"/>
</dbReference>
<dbReference type="OrthoDB" id="9815653at2"/>
<evidence type="ECO:0000259" key="1">
    <source>
        <dbReference type="SMART" id="SM00418"/>
    </source>
</evidence>
<dbReference type="EMBL" id="LNQB01000073">
    <property type="protein sequence ID" value="OAP44640.1"/>
    <property type="molecule type" value="Genomic_DNA"/>
</dbReference>
<accession>A0A178YB21</accession>
<protein>
    <submittedName>
        <fullName evidence="2">ArsR family transcriptional regulator</fullName>
    </submittedName>
</protein>
<dbReference type="AlphaFoldDB" id="A0A178YB21"/>
<evidence type="ECO:0000313" key="2">
    <source>
        <dbReference type="EMBL" id="OAP44640.1"/>
    </source>
</evidence>